<accession>A0A8J5XAA4</accession>
<dbReference type="Gene3D" id="3.40.50.1110">
    <property type="entry name" value="SGNH hydrolase"/>
    <property type="match status" value="1"/>
</dbReference>
<dbReference type="PANTHER" id="PTHR34407:SF1">
    <property type="entry name" value="SGNH HYDROLASE-TYPE ESTERASE DOMAIN-CONTAINING PROTEIN"/>
    <property type="match status" value="1"/>
</dbReference>
<gene>
    <name evidence="3" type="ORF">KFE25_004759</name>
</gene>
<keyword evidence="2" id="KW-0732">Signal</keyword>
<dbReference type="PANTHER" id="PTHR34407">
    <property type="entry name" value="EXPRESSED PROTEIN"/>
    <property type="match status" value="1"/>
</dbReference>
<evidence type="ECO:0000313" key="3">
    <source>
        <dbReference type="EMBL" id="KAG8462783.1"/>
    </source>
</evidence>
<keyword evidence="4" id="KW-1185">Reference proteome</keyword>
<feature type="signal peptide" evidence="2">
    <location>
        <begin position="1"/>
        <end position="18"/>
    </location>
</feature>
<feature type="region of interest" description="Disordered" evidence="1">
    <location>
        <begin position="509"/>
        <end position="552"/>
    </location>
</feature>
<dbReference type="AlphaFoldDB" id="A0A8J5XAA4"/>
<sequence>MAHVLCALAHVLCARALGEPPPHPALAPVVFVPKAALPWPVSRLVELARERGDAQRVAALATHALAPAAQARALLFATSEAMRCAFSRLFGALERGERVTVVAIGGSVTAGLTYGRTEAAWTYHAQLGAWLRARWPNATIDVRNLAVAAADSAELEPCVLDGEGVPLSSARLVLVESAANWPSRHAGKHRVRAAPADYERLVRKLLLTGAALVAIATPLFWANATVPVPPGEPVSSPYERMTRAWPLRPLTAPTGGREGERLRVAFTPFEATFESDRRGLPEVGIAQVACHYAIPAALLRAAYADSLGIGGAHVARIVARRCGGASEADAALRVLASPEYPPPPTTAAGTLSLLSLMRDRVHPTEHGHCHVAAVVVAALQRALRAHLRVAQAQAQAPAPAAVRDGGGCRSRGAGGALDLPPPLFKRNYATRATCARAAKLRSLGRTFPALARVPDADPAGALDRASGGFAWLVEKGADGVSAKPGFVATAPNASLALLFEMPARSDSASDERELAHALAQPPRARGAVGARSPLAAPSGEARAPAQPPRSSSSSAHAIVYLLSSWVGRMGSAALSCVGACSCERHCAQKPRACIHQGHVRAGQRHVSVAEPHLLAVHRRTQPPPPIGAQCFILVRTLPETASGGHTVKVSALMSRGSASND</sequence>
<proteinExistence type="predicted"/>
<protein>
    <submittedName>
        <fullName evidence="3">Uncharacterized protein</fullName>
    </submittedName>
</protein>
<dbReference type="EMBL" id="JAGTXO010000019">
    <property type="protein sequence ID" value="KAG8462783.1"/>
    <property type="molecule type" value="Genomic_DNA"/>
</dbReference>
<feature type="chain" id="PRO_5035168717" evidence="2">
    <location>
        <begin position="19"/>
        <end position="661"/>
    </location>
</feature>
<evidence type="ECO:0000256" key="1">
    <source>
        <dbReference type="SAM" id="MobiDB-lite"/>
    </source>
</evidence>
<evidence type="ECO:0000256" key="2">
    <source>
        <dbReference type="SAM" id="SignalP"/>
    </source>
</evidence>
<dbReference type="OrthoDB" id="508378at2759"/>
<evidence type="ECO:0000313" key="4">
    <source>
        <dbReference type="Proteomes" id="UP000751190"/>
    </source>
</evidence>
<dbReference type="InterPro" id="IPR036514">
    <property type="entry name" value="SGNH_hydro_sf"/>
</dbReference>
<feature type="compositionally biased region" description="Low complexity" evidence="1">
    <location>
        <begin position="541"/>
        <end position="552"/>
    </location>
</feature>
<reference evidence="3" key="1">
    <citation type="submission" date="2021-05" db="EMBL/GenBank/DDBJ databases">
        <title>The genome of the haptophyte Pavlova lutheri (Diacronema luteri, Pavlovales) - a model for lipid biosynthesis in eukaryotic algae.</title>
        <authorList>
            <person name="Hulatt C.J."/>
            <person name="Posewitz M.C."/>
        </authorList>
    </citation>
    <scope>NUCLEOTIDE SEQUENCE</scope>
    <source>
        <strain evidence="3">NIVA-4/92</strain>
    </source>
</reference>
<comment type="caution">
    <text evidence="3">The sequence shown here is derived from an EMBL/GenBank/DDBJ whole genome shotgun (WGS) entry which is preliminary data.</text>
</comment>
<name>A0A8J5XAA4_DIALT</name>
<organism evidence="3 4">
    <name type="scientific">Diacronema lutheri</name>
    <name type="common">Unicellular marine alga</name>
    <name type="synonym">Monochrysis lutheri</name>
    <dbReference type="NCBI Taxonomy" id="2081491"/>
    <lineage>
        <taxon>Eukaryota</taxon>
        <taxon>Haptista</taxon>
        <taxon>Haptophyta</taxon>
        <taxon>Pavlovophyceae</taxon>
        <taxon>Pavlovales</taxon>
        <taxon>Pavlovaceae</taxon>
        <taxon>Diacronema</taxon>
    </lineage>
</organism>
<dbReference type="Proteomes" id="UP000751190">
    <property type="component" value="Unassembled WGS sequence"/>
</dbReference>
<dbReference type="CDD" id="cd00229">
    <property type="entry name" value="SGNH_hydrolase"/>
    <property type="match status" value="1"/>
</dbReference>
<dbReference type="SUPFAM" id="SSF52266">
    <property type="entry name" value="SGNH hydrolase"/>
    <property type="match status" value="1"/>
</dbReference>